<dbReference type="SUPFAM" id="SSF100950">
    <property type="entry name" value="NagB/RpiA/CoA transferase-like"/>
    <property type="match status" value="1"/>
</dbReference>
<protein>
    <recommendedName>
        <fullName evidence="2">6-phosphogluconolactonase-like protein</fullName>
    </recommendedName>
</protein>
<dbReference type="NCBIfam" id="TIGR01198">
    <property type="entry name" value="pgl"/>
    <property type="match status" value="1"/>
</dbReference>
<sequence>MPSLPLIYVFQDADDMAPALADYVLSAQTAALQRHDAFKIGVSGGSLVANLNKALLHDPKVEWGKWHIFFADERLVPLDSPDSNYGLLKSGLLDQLPEGTPQPIVHGIDVTKLDDSLEIADAYEKDLIKSFAAKDSVRLPAFDLLLLGCGPDGHTCSLFPGHELLRENIAWVAPIEDSPKPPPRRITLTLPVVTQSLRIAFVAVGESKAPVLKTVFENPEEGLPCSLVNEGARGKVTWFVDTPAVKGVAVQKKEYKPSNL</sequence>
<accession>A0ABR1FFV3</accession>
<reference evidence="4 5" key="1">
    <citation type="submission" date="2024-03" db="EMBL/GenBank/DDBJ databases">
        <title>Genome-scale model development and genomic sequencing of the oleaginous clade Lipomyces.</title>
        <authorList>
            <consortium name="Lawrence Berkeley National Laboratory"/>
            <person name="Czajka J.J."/>
            <person name="Han Y."/>
            <person name="Kim J."/>
            <person name="Mondo S.J."/>
            <person name="Hofstad B.A."/>
            <person name="Robles A."/>
            <person name="Haridas S."/>
            <person name="Riley R."/>
            <person name="LaButti K."/>
            <person name="Pangilinan J."/>
            <person name="Andreopoulos W."/>
            <person name="Lipzen A."/>
            <person name="Yan J."/>
            <person name="Wang M."/>
            <person name="Ng V."/>
            <person name="Grigoriev I.V."/>
            <person name="Spatafora J.W."/>
            <person name="Magnuson J.K."/>
            <person name="Baker S.E."/>
            <person name="Pomraning K.R."/>
        </authorList>
    </citation>
    <scope>NUCLEOTIDE SEQUENCE [LARGE SCALE GENOMIC DNA]</scope>
    <source>
        <strain evidence="4 5">Phaff 52-87</strain>
    </source>
</reference>
<organism evidence="4 5">
    <name type="scientific">Myxozyma melibiosi</name>
    <dbReference type="NCBI Taxonomy" id="54550"/>
    <lineage>
        <taxon>Eukaryota</taxon>
        <taxon>Fungi</taxon>
        <taxon>Dikarya</taxon>
        <taxon>Ascomycota</taxon>
        <taxon>Saccharomycotina</taxon>
        <taxon>Lipomycetes</taxon>
        <taxon>Lipomycetales</taxon>
        <taxon>Lipomycetaceae</taxon>
        <taxon>Myxozyma</taxon>
    </lineage>
</organism>
<dbReference type="GeneID" id="90036486"/>
<dbReference type="Proteomes" id="UP001498771">
    <property type="component" value="Unassembled WGS sequence"/>
</dbReference>
<dbReference type="InterPro" id="IPR005900">
    <property type="entry name" value="6-phosphogluconolactonase_DevB"/>
</dbReference>
<evidence type="ECO:0000259" key="3">
    <source>
        <dbReference type="Pfam" id="PF01182"/>
    </source>
</evidence>
<proteinExistence type="inferred from homology"/>
<comment type="caution">
    <text evidence="4">The sequence shown here is derived from an EMBL/GenBank/DDBJ whole genome shotgun (WGS) entry which is preliminary data.</text>
</comment>
<dbReference type="PANTHER" id="PTHR11054:SF0">
    <property type="entry name" value="6-PHOSPHOGLUCONOLACTONASE"/>
    <property type="match status" value="1"/>
</dbReference>
<dbReference type="Gene3D" id="3.40.50.1360">
    <property type="match status" value="1"/>
</dbReference>
<evidence type="ECO:0000256" key="1">
    <source>
        <dbReference type="ARBA" id="ARBA00010662"/>
    </source>
</evidence>
<feature type="domain" description="Glucosamine/galactosamine-6-phosphate isomerase" evidence="3">
    <location>
        <begin position="12"/>
        <end position="238"/>
    </location>
</feature>
<dbReference type="PANTHER" id="PTHR11054">
    <property type="entry name" value="6-PHOSPHOGLUCONOLACTONASE"/>
    <property type="match status" value="1"/>
</dbReference>
<evidence type="ECO:0000313" key="5">
    <source>
        <dbReference type="Proteomes" id="UP001498771"/>
    </source>
</evidence>
<dbReference type="InterPro" id="IPR006148">
    <property type="entry name" value="Glc/Gal-6P_isomerase"/>
</dbReference>
<dbReference type="InterPro" id="IPR037171">
    <property type="entry name" value="NagB/RpiA_transferase-like"/>
</dbReference>
<dbReference type="CDD" id="cd01400">
    <property type="entry name" value="6PGL"/>
    <property type="match status" value="1"/>
</dbReference>
<gene>
    <name evidence="4" type="ORF">BZA70DRAFT_265570</name>
</gene>
<dbReference type="Pfam" id="PF01182">
    <property type="entry name" value="Glucosamine_iso"/>
    <property type="match status" value="1"/>
</dbReference>
<dbReference type="EMBL" id="JBBJBU010000001">
    <property type="protein sequence ID" value="KAK7208278.1"/>
    <property type="molecule type" value="Genomic_DNA"/>
</dbReference>
<dbReference type="InterPro" id="IPR039104">
    <property type="entry name" value="6PGL"/>
</dbReference>
<evidence type="ECO:0000313" key="4">
    <source>
        <dbReference type="EMBL" id="KAK7208278.1"/>
    </source>
</evidence>
<evidence type="ECO:0000256" key="2">
    <source>
        <dbReference type="RuleBase" id="RU365095"/>
    </source>
</evidence>
<dbReference type="RefSeq" id="XP_064771311.1">
    <property type="nucleotide sequence ID" value="XM_064910974.1"/>
</dbReference>
<keyword evidence="5" id="KW-1185">Reference proteome</keyword>
<comment type="similarity">
    <text evidence="1 2">Belongs to the glucosamine/galactosamine-6-phosphate isomerase family. 6-phosphogluconolactonase subfamily.</text>
</comment>
<name>A0ABR1FFV3_9ASCO</name>